<name>A0ABQ0FWH2_9PEZI</name>
<feature type="chain" id="PRO_5047280855" evidence="1">
    <location>
        <begin position="20"/>
        <end position="198"/>
    </location>
</feature>
<dbReference type="PANTHER" id="PTHR35605:SF1">
    <property type="entry name" value="ECP2 EFFECTOR PROTEIN DOMAIN-CONTAINING PROTEIN-RELATED"/>
    <property type="match status" value="1"/>
</dbReference>
<evidence type="ECO:0000313" key="2">
    <source>
        <dbReference type="EMBL" id="GAB1309857.1"/>
    </source>
</evidence>
<keyword evidence="3" id="KW-1185">Reference proteome</keyword>
<dbReference type="EMBL" id="BAAFSV010000001">
    <property type="protein sequence ID" value="GAB1309857.1"/>
    <property type="molecule type" value="Genomic_DNA"/>
</dbReference>
<dbReference type="GeneID" id="98170812"/>
<reference evidence="2 3" key="1">
    <citation type="submission" date="2024-09" db="EMBL/GenBank/DDBJ databases">
        <title>Itraconazole resistance in Madurella fahalii resulting from another homologue of gene encoding cytochrome P450 14-alpha sterol demethylase (CYP51).</title>
        <authorList>
            <person name="Yoshioka I."/>
            <person name="Fahal A.H."/>
            <person name="Kaneko S."/>
            <person name="Yaguchi T."/>
        </authorList>
    </citation>
    <scope>NUCLEOTIDE SEQUENCE [LARGE SCALE GENOMIC DNA]</scope>
    <source>
        <strain evidence="2 3">IFM 68171</strain>
    </source>
</reference>
<evidence type="ECO:0000313" key="3">
    <source>
        <dbReference type="Proteomes" id="UP001628179"/>
    </source>
</evidence>
<comment type="caution">
    <text evidence="2">The sequence shown here is derived from an EMBL/GenBank/DDBJ whole genome shotgun (WGS) entry which is preliminary data.</text>
</comment>
<dbReference type="Proteomes" id="UP001628179">
    <property type="component" value="Unassembled WGS sequence"/>
</dbReference>
<dbReference type="PANTHER" id="PTHR35605">
    <property type="entry name" value="ECP2 EFFECTOR PROTEIN DOMAIN-CONTAINING PROTEIN-RELATED"/>
    <property type="match status" value="1"/>
</dbReference>
<protein>
    <submittedName>
        <fullName evidence="2">Ecp2 effector protein domain-containing protein</fullName>
    </submittedName>
</protein>
<keyword evidence="1" id="KW-0732">Signal</keyword>
<sequence>MLYRTTILASAFLANLVLGLDAPIPGYGVEEIQWEVQAFPDGPMMNITGSLEQVRSELIKINPNYDDFVSLKVEHDVDARSLEKRFGPVCGGGGYGWGPAFTDAILTGILYLRGVSGRPTQGPGPGNCGRVSCSENSAIWWCNDNRFTFSLPGFNTIADCAQVLVDACNGSNGAGVLSVVGQNFNGDNWNCIVRGDSC</sequence>
<dbReference type="RefSeq" id="XP_070911590.1">
    <property type="nucleotide sequence ID" value="XM_071055489.1"/>
</dbReference>
<evidence type="ECO:0000256" key="1">
    <source>
        <dbReference type="SAM" id="SignalP"/>
    </source>
</evidence>
<organism evidence="2 3">
    <name type="scientific">Madurella fahalii</name>
    <dbReference type="NCBI Taxonomy" id="1157608"/>
    <lineage>
        <taxon>Eukaryota</taxon>
        <taxon>Fungi</taxon>
        <taxon>Dikarya</taxon>
        <taxon>Ascomycota</taxon>
        <taxon>Pezizomycotina</taxon>
        <taxon>Sordariomycetes</taxon>
        <taxon>Sordariomycetidae</taxon>
        <taxon>Sordariales</taxon>
        <taxon>Sordariales incertae sedis</taxon>
        <taxon>Madurella</taxon>
    </lineage>
</organism>
<accession>A0ABQ0FWH2</accession>
<gene>
    <name evidence="2" type="ORF">MFIFM68171_00067</name>
</gene>
<proteinExistence type="predicted"/>
<feature type="signal peptide" evidence="1">
    <location>
        <begin position="1"/>
        <end position="19"/>
    </location>
</feature>